<name>A0A434AU46_9BACT</name>
<proteinExistence type="predicted"/>
<accession>A0A434AU46</accession>
<dbReference type="Pfam" id="PF05193">
    <property type="entry name" value="Peptidase_M16_C"/>
    <property type="match status" value="1"/>
</dbReference>
<protein>
    <submittedName>
        <fullName evidence="2">Insulinase family protein</fullName>
    </submittedName>
</protein>
<feature type="domain" description="Peptidase M16 C-terminal" evidence="1">
    <location>
        <begin position="183"/>
        <end position="359"/>
    </location>
</feature>
<dbReference type="InterPro" id="IPR007863">
    <property type="entry name" value="Peptidase_M16_C"/>
</dbReference>
<dbReference type="EMBL" id="RJJX01000013">
    <property type="protein sequence ID" value="RUT77933.1"/>
    <property type="molecule type" value="Genomic_DNA"/>
</dbReference>
<dbReference type="InterPro" id="IPR011249">
    <property type="entry name" value="Metalloenz_LuxS/M16"/>
</dbReference>
<dbReference type="RefSeq" id="WP_127343963.1">
    <property type="nucleotide sequence ID" value="NZ_RJJX01000013.1"/>
</dbReference>
<dbReference type="GO" id="GO:0046872">
    <property type="term" value="F:metal ion binding"/>
    <property type="evidence" value="ECO:0007669"/>
    <property type="project" value="InterPro"/>
</dbReference>
<dbReference type="Proteomes" id="UP000282985">
    <property type="component" value="Unassembled WGS sequence"/>
</dbReference>
<dbReference type="PANTHER" id="PTHR11851">
    <property type="entry name" value="METALLOPROTEASE"/>
    <property type="match status" value="1"/>
</dbReference>
<dbReference type="Gene3D" id="3.30.830.10">
    <property type="entry name" value="Metalloenzyme, LuxS/M16 peptidase-like"/>
    <property type="match status" value="2"/>
</dbReference>
<sequence>MNPTQRNIAPAFKTIDSIDILPSEKQLLSNNIPIHIINGGSQDVLKIEFIFEAGIWHQNSPLVASMANSMLNEGTTNYTASELAEKIDFYGAYIGFSTGKHDASISLYTLTKHIKDTLKITEDIIKNSTFPQKEFQTILLNKKQKYQINHQKTNVLAKDKFNELVYGSNHPYANTYDIGVFDSLDYKSVKEFYQKHYTPNNCKIIIAGKINQEILDLLEALFGSNKWPLQTNLPKKEYNLRATNKRRAFVEKKDAVQSSIRIGRPIFNKTHKDYTAMQLLNLVLGGYFGSRLMQNIREDKGYTYGINSFMISHLNAGHFAIVTEVGKDVCRNAIREIFKEIKTLREERIPEEELDLVKNYISGEMLRNLDSPFALSESLKGNLAFGFDNSYYQKFISELKKISPDQITKLANTYLQEKDLYLIVCGSEDSTNYDS</sequence>
<dbReference type="OrthoDB" id="9811314at2"/>
<evidence type="ECO:0000313" key="3">
    <source>
        <dbReference type="Proteomes" id="UP000282985"/>
    </source>
</evidence>
<gene>
    <name evidence="2" type="ORF">DLK05_10660</name>
</gene>
<evidence type="ECO:0000259" key="1">
    <source>
        <dbReference type="Pfam" id="PF05193"/>
    </source>
</evidence>
<dbReference type="PANTHER" id="PTHR11851:SF224">
    <property type="entry name" value="PROCESSING PROTEASE"/>
    <property type="match status" value="1"/>
</dbReference>
<evidence type="ECO:0000313" key="2">
    <source>
        <dbReference type="EMBL" id="RUT77933.1"/>
    </source>
</evidence>
<dbReference type="SUPFAM" id="SSF63411">
    <property type="entry name" value="LuxS/MPP-like metallohydrolase"/>
    <property type="match status" value="2"/>
</dbReference>
<keyword evidence="3" id="KW-1185">Reference proteome</keyword>
<reference evidence="2 3" key="1">
    <citation type="submission" date="2018-11" db="EMBL/GenBank/DDBJ databases">
        <title>Parancylomarina longa gen. nov., sp. nov., isolated from sediments of southern Okinawa.</title>
        <authorList>
            <person name="Fu T."/>
        </authorList>
    </citation>
    <scope>NUCLEOTIDE SEQUENCE [LARGE SCALE GENOMIC DNA]</scope>
    <source>
        <strain evidence="2 3">T3-2 S1-C</strain>
    </source>
</reference>
<dbReference type="AlphaFoldDB" id="A0A434AU46"/>
<comment type="caution">
    <text evidence="2">The sequence shown here is derived from an EMBL/GenBank/DDBJ whole genome shotgun (WGS) entry which is preliminary data.</text>
</comment>
<organism evidence="2 3">
    <name type="scientific">Ancylomarina longa</name>
    <dbReference type="NCBI Taxonomy" id="2487017"/>
    <lineage>
        <taxon>Bacteria</taxon>
        <taxon>Pseudomonadati</taxon>
        <taxon>Bacteroidota</taxon>
        <taxon>Bacteroidia</taxon>
        <taxon>Marinilabiliales</taxon>
        <taxon>Marinifilaceae</taxon>
        <taxon>Ancylomarina</taxon>
    </lineage>
</organism>
<dbReference type="InterPro" id="IPR050361">
    <property type="entry name" value="MPP/UQCRC_Complex"/>
</dbReference>